<dbReference type="Gene3D" id="3.40.190.10">
    <property type="entry name" value="Periplasmic binding protein-like II"/>
    <property type="match status" value="1"/>
</dbReference>
<dbReference type="InterPro" id="IPR036688">
    <property type="entry name" value="MoeA_C_domain_IV_sf"/>
</dbReference>
<dbReference type="InterPro" id="IPR038987">
    <property type="entry name" value="MoeA-like"/>
</dbReference>
<comment type="cofactor">
    <cofactor evidence="10">
        <name>Mg(2+)</name>
        <dbReference type="ChEBI" id="CHEBI:18420"/>
    </cofactor>
</comment>
<dbReference type="InterPro" id="IPR005111">
    <property type="entry name" value="MoeA_C_domain_IV"/>
</dbReference>
<gene>
    <name evidence="12" type="primary">moeA_3</name>
    <name evidence="12" type="ORF">CLFO_14400</name>
</gene>
<dbReference type="Gene3D" id="2.40.340.10">
    <property type="entry name" value="MoeA, C-terminal, domain IV"/>
    <property type="match status" value="1"/>
</dbReference>
<dbReference type="PROSITE" id="PS01079">
    <property type="entry name" value="MOCF_BIOSYNTHESIS_2"/>
    <property type="match status" value="1"/>
</dbReference>
<dbReference type="Pfam" id="PF00994">
    <property type="entry name" value="MoCF_biosynth"/>
    <property type="match status" value="1"/>
</dbReference>
<keyword evidence="8 10" id="KW-0501">Molybdenum cofactor biosynthesis</keyword>
<evidence type="ECO:0000256" key="3">
    <source>
        <dbReference type="ARBA" id="ARBA00005046"/>
    </source>
</evidence>
<accession>A0AAC9RK25</accession>
<dbReference type="Gene3D" id="2.170.190.11">
    <property type="entry name" value="Molybdopterin biosynthesis moea protein, domain 3"/>
    <property type="match status" value="1"/>
</dbReference>
<dbReference type="InterPro" id="IPR036425">
    <property type="entry name" value="MoaB/Mog-like_dom_sf"/>
</dbReference>
<dbReference type="GO" id="GO:0061599">
    <property type="term" value="F:molybdopterin molybdotransferase activity"/>
    <property type="evidence" value="ECO:0007669"/>
    <property type="project" value="UniProtKB-UniRule"/>
</dbReference>
<organism evidence="12 13">
    <name type="scientific">Clostridium formicaceticum</name>
    <dbReference type="NCBI Taxonomy" id="1497"/>
    <lineage>
        <taxon>Bacteria</taxon>
        <taxon>Bacillati</taxon>
        <taxon>Bacillota</taxon>
        <taxon>Clostridia</taxon>
        <taxon>Eubacteriales</taxon>
        <taxon>Clostridiaceae</taxon>
        <taxon>Clostridium</taxon>
    </lineage>
</organism>
<dbReference type="CDD" id="cd00887">
    <property type="entry name" value="MoeA"/>
    <property type="match status" value="1"/>
</dbReference>
<dbReference type="InterPro" id="IPR001453">
    <property type="entry name" value="MoaB/Mog_dom"/>
</dbReference>
<evidence type="ECO:0000259" key="11">
    <source>
        <dbReference type="SMART" id="SM00852"/>
    </source>
</evidence>
<dbReference type="NCBIfam" id="NF011068">
    <property type="entry name" value="PRK14498.1"/>
    <property type="match status" value="1"/>
</dbReference>
<dbReference type="EC" id="2.10.1.1" evidence="5 10"/>
<sequence length="665" mass="73835">MIQIKRDFLKGKTLRFIYSNEWGANMGKDTRNIYLTNIPLEEAQKQYFTHFEVNKTFVKTEVIPVMEALDRVTVYPLFAKKSSPSYNAAAMDGVAVIAEKTYGATESNPMQLKLGEGFVFTNTGGCLKDPYDAVIMIEDIVEIDKNTIEIYSAAKPWQHVRPIGEDIVEGEMILSANHKIRPMDIGALLAGQVQSVEVYQQPKVGIIPTGSEIIEVSEELQIGKIIESNSRMFAAMVQQYGGSPNRYSIVKDDYNLIKETICRAAKENDIVIINAGSSAGSEDYTVNVLREIGEVVIHGVATKPGKPVILAIVEGKPVIGIPGYPVSAYFVFEFFLKPLLFKYNRQTLSEGQKIKATLSRRIVSSLKHEEYIRLKLGRVRDKMIATPLERGAGVTMSLVKADGILVVPQQTEGYEAGTEVEVTLLKPQEEIDHTIVSIGSHDLVMDILGNQLHKENPDMFLSSAHVGSMGGIMSMKKGEGHIAPIHLLEESTGEYNVAYVDRYLKGEDMALLKFVKRSQGLMVQKGNPKNIQGIEDLTRKEVQFVNRQRGAGTRILLDYYLKKKDIEASNVNGYDREMTTHMAVAAAVASGSADCGLGVYSAARSMGVDFIPIDWEDYDLLIPQKELNNKEIIKLIEVMKSEDFLTLIEELGGYDTKNIGEVITI</sequence>
<dbReference type="AlphaFoldDB" id="A0AAC9RK25"/>
<comment type="catalytic activity">
    <reaction evidence="9">
        <text>adenylyl-molybdopterin + molybdate = Mo-molybdopterin + AMP + H(+)</text>
        <dbReference type="Rhea" id="RHEA:35047"/>
        <dbReference type="ChEBI" id="CHEBI:15378"/>
        <dbReference type="ChEBI" id="CHEBI:36264"/>
        <dbReference type="ChEBI" id="CHEBI:62727"/>
        <dbReference type="ChEBI" id="CHEBI:71302"/>
        <dbReference type="ChEBI" id="CHEBI:456215"/>
        <dbReference type="EC" id="2.10.1.1"/>
    </reaction>
</comment>
<dbReference type="Gene3D" id="3.90.105.10">
    <property type="entry name" value="Molybdopterin biosynthesis moea protein, domain 2"/>
    <property type="match status" value="1"/>
</dbReference>
<dbReference type="Gene3D" id="3.40.980.10">
    <property type="entry name" value="MoaB/Mog-like domain"/>
    <property type="match status" value="1"/>
</dbReference>
<dbReference type="InterPro" id="IPR024370">
    <property type="entry name" value="PBP_domain"/>
</dbReference>
<name>A0AAC9RK25_9CLOT</name>
<evidence type="ECO:0000313" key="13">
    <source>
        <dbReference type="Proteomes" id="UP000192478"/>
    </source>
</evidence>
<keyword evidence="10 12" id="KW-0808">Transferase</keyword>
<comment type="function">
    <text evidence="2">May be involved in the biosynthesis of molybdopterin.</text>
</comment>
<evidence type="ECO:0000256" key="8">
    <source>
        <dbReference type="ARBA" id="ARBA00023150"/>
    </source>
</evidence>
<keyword evidence="7 10" id="KW-0500">Molybdenum</keyword>
<evidence type="ECO:0000256" key="1">
    <source>
        <dbReference type="ARBA" id="ARBA00002901"/>
    </source>
</evidence>
<evidence type="ECO:0000256" key="2">
    <source>
        <dbReference type="ARBA" id="ARBA00003487"/>
    </source>
</evidence>
<evidence type="ECO:0000256" key="9">
    <source>
        <dbReference type="ARBA" id="ARBA00047317"/>
    </source>
</evidence>
<evidence type="ECO:0000313" key="12">
    <source>
        <dbReference type="EMBL" id="ARE87054.1"/>
    </source>
</evidence>
<dbReference type="GO" id="GO:0005829">
    <property type="term" value="C:cytosol"/>
    <property type="evidence" value="ECO:0007669"/>
    <property type="project" value="TreeGrafter"/>
</dbReference>
<comment type="pathway">
    <text evidence="3 10">Cofactor biosynthesis; molybdopterin biosynthesis.</text>
</comment>
<dbReference type="InterPro" id="IPR008284">
    <property type="entry name" value="MoCF_biosynth_CS"/>
</dbReference>
<dbReference type="InterPro" id="IPR005110">
    <property type="entry name" value="MoeA_linker/N"/>
</dbReference>
<dbReference type="NCBIfam" id="TIGR00177">
    <property type="entry name" value="molyb_syn"/>
    <property type="match status" value="1"/>
</dbReference>
<dbReference type="FunFam" id="2.40.340.10:FF:000005">
    <property type="entry name" value="Molybdopterin molybdenumtransferase MoeA"/>
    <property type="match status" value="1"/>
</dbReference>
<dbReference type="Pfam" id="PF03453">
    <property type="entry name" value="MoeA_N"/>
    <property type="match status" value="1"/>
</dbReference>
<dbReference type="Pfam" id="PF03454">
    <property type="entry name" value="MoeA_C"/>
    <property type="match status" value="1"/>
</dbReference>
<dbReference type="SMART" id="SM00852">
    <property type="entry name" value="MoCF_biosynth"/>
    <property type="match status" value="1"/>
</dbReference>
<feature type="domain" description="MoaB/Mog" evidence="11">
    <location>
        <begin position="205"/>
        <end position="342"/>
    </location>
</feature>
<protein>
    <recommendedName>
        <fullName evidence="6 10">Molybdopterin molybdenumtransferase</fullName>
        <ecNumber evidence="5 10">2.10.1.1</ecNumber>
    </recommendedName>
</protein>
<dbReference type="SUPFAM" id="SSF53850">
    <property type="entry name" value="Periplasmic binding protein-like II"/>
    <property type="match status" value="1"/>
</dbReference>
<comment type="function">
    <text evidence="1 10">Catalyzes the insertion of molybdate into adenylated molybdopterin with the concomitant release of AMP.</text>
</comment>
<evidence type="ECO:0000256" key="4">
    <source>
        <dbReference type="ARBA" id="ARBA00010763"/>
    </source>
</evidence>
<dbReference type="Pfam" id="PF12727">
    <property type="entry name" value="PBP_like"/>
    <property type="match status" value="1"/>
</dbReference>
<dbReference type="PANTHER" id="PTHR10192">
    <property type="entry name" value="MOLYBDOPTERIN BIOSYNTHESIS PROTEIN"/>
    <property type="match status" value="1"/>
</dbReference>
<evidence type="ECO:0000256" key="5">
    <source>
        <dbReference type="ARBA" id="ARBA00013269"/>
    </source>
</evidence>
<proteinExistence type="inferred from homology"/>
<dbReference type="SUPFAM" id="SSF63882">
    <property type="entry name" value="MoeA N-terminal region -like"/>
    <property type="match status" value="1"/>
</dbReference>
<evidence type="ECO:0000256" key="6">
    <source>
        <dbReference type="ARBA" id="ARBA00021108"/>
    </source>
</evidence>
<dbReference type="InterPro" id="IPR036135">
    <property type="entry name" value="MoeA_linker/N_sf"/>
</dbReference>
<dbReference type="GO" id="GO:0006777">
    <property type="term" value="P:Mo-molybdopterin cofactor biosynthetic process"/>
    <property type="evidence" value="ECO:0007669"/>
    <property type="project" value="UniProtKB-UniRule"/>
</dbReference>
<comment type="similarity">
    <text evidence="4 10">Belongs to the MoeA family.</text>
</comment>
<evidence type="ECO:0000256" key="10">
    <source>
        <dbReference type="RuleBase" id="RU365090"/>
    </source>
</evidence>
<evidence type="ECO:0000256" key="7">
    <source>
        <dbReference type="ARBA" id="ARBA00022505"/>
    </source>
</evidence>
<dbReference type="PANTHER" id="PTHR10192:SF16">
    <property type="entry name" value="MOLYBDOPTERIN MOLYBDENUMTRANSFERASE"/>
    <property type="match status" value="1"/>
</dbReference>
<dbReference type="EMBL" id="CP020559">
    <property type="protein sequence ID" value="ARE87054.1"/>
    <property type="molecule type" value="Genomic_DNA"/>
</dbReference>
<keyword evidence="10" id="KW-0460">Magnesium</keyword>
<dbReference type="GO" id="GO:0046872">
    <property type="term" value="F:metal ion binding"/>
    <property type="evidence" value="ECO:0007669"/>
    <property type="project" value="UniProtKB-UniRule"/>
</dbReference>
<dbReference type="SUPFAM" id="SSF53218">
    <property type="entry name" value="Molybdenum cofactor biosynthesis proteins"/>
    <property type="match status" value="1"/>
</dbReference>
<dbReference type="Proteomes" id="UP000192478">
    <property type="component" value="Chromosome"/>
</dbReference>
<reference evidence="12 13" key="1">
    <citation type="submission" date="2017-03" db="EMBL/GenBank/DDBJ databases">
        <title>Complete sequence of Clostridium formicaceticum DSM 92.</title>
        <authorList>
            <person name="Poehlein A."/>
            <person name="Karl M."/>
            <person name="Bengelsdorf F.R."/>
            <person name="Duerre P."/>
            <person name="Daniel R."/>
        </authorList>
    </citation>
    <scope>NUCLEOTIDE SEQUENCE [LARGE SCALE GENOMIC DNA]</scope>
    <source>
        <strain evidence="12 13">DSM 92</strain>
    </source>
</reference>
<dbReference type="SUPFAM" id="SSF63867">
    <property type="entry name" value="MoeA C-terminal domain-like"/>
    <property type="match status" value="1"/>
</dbReference>
<keyword evidence="10" id="KW-0479">Metal-binding</keyword>